<feature type="signal peptide" evidence="1">
    <location>
        <begin position="1"/>
        <end position="20"/>
    </location>
</feature>
<keyword evidence="1" id="KW-0732">Signal</keyword>
<dbReference type="Proteomes" id="UP001516023">
    <property type="component" value="Unassembled WGS sequence"/>
</dbReference>
<comment type="caution">
    <text evidence="2">The sequence shown here is derived from an EMBL/GenBank/DDBJ whole genome shotgun (WGS) entry which is preliminary data.</text>
</comment>
<evidence type="ECO:0000256" key="1">
    <source>
        <dbReference type="SAM" id="SignalP"/>
    </source>
</evidence>
<gene>
    <name evidence="2" type="ORF">HJC23_002072</name>
</gene>
<name>A0ABD3Q5U5_9STRA</name>
<keyword evidence="3" id="KW-1185">Reference proteome</keyword>
<evidence type="ECO:0000313" key="2">
    <source>
        <dbReference type="EMBL" id="KAL3795665.1"/>
    </source>
</evidence>
<evidence type="ECO:0000313" key="3">
    <source>
        <dbReference type="Proteomes" id="UP001516023"/>
    </source>
</evidence>
<dbReference type="EMBL" id="JABMIG020000069">
    <property type="protein sequence ID" value="KAL3795665.1"/>
    <property type="molecule type" value="Genomic_DNA"/>
</dbReference>
<organism evidence="2 3">
    <name type="scientific">Cyclotella cryptica</name>
    <dbReference type="NCBI Taxonomy" id="29204"/>
    <lineage>
        <taxon>Eukaryota</taxon>
        <taxon>Sar</taxon>
        <taxon>Stramenopiles</taxon>
        <taxon>Ochrophyta</taxon>
        <taxon>Bacillariophyta</taxon>
        <taxon>Coscinodiscophyceae</taxon>
        <taxon>Thalassiosirophycidae</taxon>
        <taxon>Stephanodiscales</taxon>
        <taxon>Stephanodiscaceae</taxon>
        <taxon>Cyclotella</taxon>
    </lineage>
</organism>
<accession>A0ABD3Q5U5</accession>
<reference evidence="2 3" key="1">
    <citation type="journal article" date="2020" name="G3 (Bethesda)">
        <title>Improved Reference Genome for Cyclotella cryptica CCMP332, a Model for Cell Wall Morphogenesis, Salinity Adaptation, and Lipid Production in Diatoms (Bacillariophyta).</title>
        <authorList>
            <person name="Roberts W.R."/>
            <person name="Downey K.M."/>
            <person name="Ruck E.C."/>
            <person name="Traller J.C."/>
            <person name="Alverson A.J."/>
        </authorList>
    </citation>
    <scope>NUCLEOTIDE SEQUENCE [LARGE SCALE GENOMIC DNA]</scope>
    <source>
        <strain evidence="2 3">CCMP332</strain>
    </source>
</reference>
<sequence>MKQRLVVLWIISLSLFPGDSFIPPSTLRVIRGNLHQFDSPELQLQTHGRTTLSISTSNGDEFEHAGSVEVGKKSIGDVVNNLHGGKYQFQQAEYSLLAGSTRIGQEFAESLYSSSYAGLEEDADEEIPRWVTRVMNPSEHRGKRITDTLIFVPGKGEGIVKHVIRIKNDDRSWERFRVFLFPCNQVAHQGELRSTEYNTYHINTCPFETDQTTGFLAPRGGASNACDANMPYLDSADIVVKWTGDNNPPKTDYLLVVGTEAEVWRYLLKVE</sequence>
<protein>
    <recommendedName>
        <fullName evidence="4">Reelin domain-containing protein</fullName>
    </recommendedName>
</protein>
<feature type="chain" id="PRO_5044795448" description="Reelin domain-containing protein" evidence="1">
    <location>
        <begin position="21"/>
        <end position="271"/>
    </location>
</feature>
<proteinExistence type="predicted"/>
<evidence type="ECO:0008006" key="4">
    <source>
        <dbReference type="Google" id="ProtNLM"/>
    </source>
</evidence>
<dbReference type="AlphaFoldDB" id="A0ABD3Q5U5"/>